<dbReference type="RefSeq" id="WP_006777209.1">
    <property type="nucleotide sequence ID" value="NZ_CABJBJ010000011.1"/>
</dbReference>
<dbReference type="Pfam" id="PF01507">
    <property type="entry name" value="PAPS_reduct"/>
    <property type="match status" value="1"/>
</dbReference>
<reference evidence="3 4" key="1">
    <citation type="submission" date="2018-08" db="EMBL/GenBank/DDBJ databases">
        <title>A genome reference for cultivated species of the human gut microbiota.</title>
        <authorList>
            <person name="Zou Y."/>
            <person name="Xue W."/>
            <person name="Luo G."/>
        </authorList>
    </citation>
    <scope>NUCLEOTIDE SEQUENCE [LARGE SCALE GENOMIC DNA]</scope>
    <source>
        <strain evidence="3 4">TM09-12</strain>
    </source>
</reference>
<dbReference type="PANTHER" id="PTHR43196:SF2">
    <property type="entry name" value="PHOSPHOADENOSINE PHOSPHOSULFATE REDUCTASE"/>
    <property type="match status" value="1"/>
</dbReference>
<dbReference type="SUPFAM" id="SSF52402">
    <property type="entry name" value="Adenine nucleotide alpha hydrolases-like"/>
    <property type="match status" value="1"/>
</dbReference>
<proteinExistence type="predicted"/>
<evidence type="ECO:0000259" key="1">
    <source>
        <dbReference type="Pfam" id="PF01507"/>
    </source>
</evidence>
<evidence type="ECO:0000313" key="4">
    <source>
        <dbReference type="Proteomes" id="UP000263014"/>
    </source>
</evidence>
<dbReference type="OrthoDB" id="9774475at2"/>
<dbReference type="PANTHER" id="PTHR43196">
    <property type="entry name" value="SULFATE ADENYLYLTRANSFERASE SUBUNIT 2"/>
    <property type="match status" value="1"/>
</dbReference>
<feature type="domain" description="Phosphoadenosine phosphosulphate reductase" evidence="1">
    <location>
        <begin position="26"/>
        <end position="216"/>
    </location>
</feature>
<evidence type="ECO:0000313" key="2">
    <source>
        <dbReference type="EMBL" id="MUB62618.1"/>
    </source>
</evidence>
<gene>
    <name evidence="3" type="ORF">DXD79_08990</name>
    <name evidence="2" type="ORF">GNE07_05995</name>
</gene>
<sequence>MDLEAKSIERIKLASEMSKRYYDAPIICTYSGGKDSDVLLDLFIRSNVEFEVHNSHTTVDAPDTVYYIREKFRGLKEKGIPCYIHMPSLSMWQLIVKKKMPPTRMQRYCCEILKENTTPDRMVATGVRWDESVKRSKRGQLEAAAAKVENRITLMNDNDDKRLVIERCAVRGRVVSNPIIDWEHRDIWDYIRSNHMSYNPLYNMGYKRVGCVGCPMAGKNRYKEFADFPKYKAAYIRAFEKMLVAIHAAGKETKWKNGEDVFRWWMQDQNIEGQLCLADFMDMGPDNNI</sequence>
<evidence type="ECO:0000313" key="5">
    <source>
        <dbReference type="Proteomes" id="UP000434223"/>
    </source>
</evidence>
<reference evidence="2 5" key="2">
    <citation type="submission" date="2019-09" db="EMBL/GenBank/DDBJ databases">
        <title>Draft genome sequencing of Hungatella hathewayi 123Y-2.</title>
        <authorList>
            <person name="Lv Q."/>
            <person name="Li S."/>
        </authorList>
    </citation>
    <scope>NUCLEOTIDE SEQUENCE [LARGE SCALE GENOMIC DNA]</scope>
    <source>
        <strain evidence="2 5">123Y-2</strain>
    </source>
</reference>
<accession>A0A174WT20</accession>
<dbReference type="GeneID" id="93150376"/>
<dbReference type="EMBL" id="WNME01000003">
    <property type="protein sequence ID" value="MUB62618.1"/>
    <property type="molecule type" value="Genomic_DNA"/>
</dbReference>
<dbReference type="Proteomes" id="UP000434223">
    <property type="component" value="Unassembled WGS sequence"/>
</dbReference>
<dbReference type="InterPro" id="IPR014729">
    <property type="entry name" value="Rossmann-like_a/b/a_fold"/>
</dbReference>
<dbReference type="EMBL" id="QSON01000003">
    <property type="protein sequence ID" value="RGJ06117.1"/>
    <property type="molecule type" value="Genomic_DNA"/>
</dbReference>
<dbReference type="InterPro" id="IPR050128">
    <property type="entry name" value="Sulfate_adenylyltrnsfr_sub2"/>
</dbReference>
<protein>
    <submittedName>
        <fullName evidence="3">Adenylyl-sulfate reductase</fullName>
    </submittedName>
    <submittedName>
        <fullName evidence="2">Phosphoadenosine phosphosulfate reductase family protein</fullName>
    </submittedName>
</protein>
<dbReference type="Gene3D" id="3.40.50.620">
    <property type="entry name" value="HUPs"/>
    <property type="match status" value="1"/>
</dbReference>
<dbReference type="Proteomes" id="UP000263014">
    <property type="component" value="Unassembled WGS sequence"/>
</dbReference>
<organism evidence="3 4">
    <name type="scientific">Hungatella hathewayi</name>
    <dbReference type="NCBI Taxonomy" id="154046"/>
    <lineage>
        <taxon>Bacteria</taxon>
        <taxon>Bacillati</taxon>
        <taxon>Bacillota</taxon>
        <taxon>Clostridia</taxon>
        <taxon>Lachnospirales</taxon>
        <taxon>Lachnospiraceae</taxon>
        <taxon>Hungatella</taxon>
    </lineage>
</organism>
<dbReference type="GO" id="GO:0003824">
    <property type="term" value="F:catalytic activity"/>
    <property type="evidence" value="ECO:0007669"/>
    <property type="project" value="InterPro"/>
</dbReference>
<evidence type="ECO:0000313" key="3">
    <source>
        <dbReference type="EMBL" id="RGJ06117.1"/>
    </source>
</evidence>
<dbReference type="AlphaFoldDB" id="A0A174WT20"/>
<dbReference type="InterPro" id="IPR002500">
    <property type="entry name" value="PAPS_reduct_dom"/>
</dbReference>
<name>A0A174WT20_9FIRM</name>
<comment type="caution">
    <text evidence="3">The sequence shown here is derived from an EMBL/GenBank/DDBJ whole genome shotgun (WGS) entry which is preliminary data.</text>
</comment>